<proteinExistence type="inferred from homology"/>
<dbReference type="SUPFAM" id="SSF53335">
    <property type="entry name" value="S-adenosyl-L-methionine-dependent methyltransferases"/>
    <property type="match status" value="1"/>
</dbReference>
<dbReference type="Proteomes" id="UP001223261">
    <property type="component" value="Chromosome"/>
</dbReference>
<keyword evidence="3 4" id="KW-0949">S-adenosyl-L-methionine</keyword>
<comment type="catalytic activity">
    <reaction evidence="4">
        <text>5-hydroxyuridine(34) in tRNA + S-adenosyl-L-methionine = 5-methoxyuridine(34) in tRNA + S-adenosyl-L-homocysteine + H(+)</text>
        <dbReference type="Rhea" id="RHEA:60524"/>
        <dbReference type="Rhea" id="RHEA-COMP:13381"/>
        <dbReference type="Rhea" id="RHEA-COMP:15591"/>
        <dbReference type="ChEBI" id="CHEBI:15378"/>
        <dbReference type="ChEBI" id="CHEBI:57856"/>
        <dbReference type="ChEBI" id="CHEBI:59789"/>
        <dbReference type="ChEBI" id="CHEBI:136877"/>
        <dbReference type="ChEBI" id="CHEBI:143860"/>
    </reaction>
</comment>
<keyword evidence="2 4" id="KW-0808">Transferase</keyword>
<evidence type="ECO:0000313" key="7">
    <source>
        <dbReference type="Proteomes" id="UP000770161"/>
    </source>
</evidence>
<dbReference type="Gene3D" id="3.40.50.150">
    <property type="entry name" value="Vaccinia Virus protein VP39"/>
    <property type="match status" value="1"/>
</dbReference>
<evidence type="ECO:0000256" key="3">
    <source>
        <dbReference type="ARBA" id="ARBA00022691"/>
    </source>
</evidence>
<dbReference type="InterPro" id="IPR050362">
    <property type="entry name" value="Cation-dep_OMT"/>
</dbReference>
<dbReference type="EMBL" id="CP118848">
    <property type="protein sequence ID" value="WHI58754.1"/>
    <property type="molecule type" value="Genomic_DNA"/>
</dbReference>
<accession>A0AAP1WMM8</accession>
<feature type="binding site" evidence="4">
    <location>
        <position position="64"/>
    </location>
    <ligand>
        <name>S-adenosyl-L-methionine</name>
        <dbReference type="ChEBI" id="CHEBI:59789"/>
    </ligand>
</feature>
<reference evidence="5 7" key="1">
    <citation type="submission" date="2021-06" db="EMBL/GenBank/DDBJ databases">
        <title>Staphylococcus lentus K169 genome sequencing.</title>
        <authorList>
            <person name="Sundareshan S."/>
            <person name="Akhila D.S."/>
            <person name="Prachi D."/>
            <person name="Sivakumar R."/>
            <person name="Rajendhran J."/>
            <person name="Isloor S."/>
            <person name="Hegde N.R."/>
        </authorList>
    </citation>
    <scope>NUCLEOTIDE SEQUENCE [LARGE SCALE GENOMIC DNA]</scope>
    <source>
        <strain evidence="5 7">K169</strain>
    </source>
</reference>
<feature type="binding site" evidence="4">
    <location>
        <position position="129"/>
    </location>
    <ligand>
        <name>Mg(2+)</name>
        <dbReference type="ChEBI" id="CHEBI:18420"/>
    </ligand>
</feature>
<keyword evidence="1 4" id="KW-0489">Methyltransferase</keyword>
<dbReference type="InterPro" id="IPR029063">
    <property type="entry name" value="SAM-dependent_MTases_sf"/>
</dbReference>
<feature type="binding site" evidence="4">
    <location>
        <position position="81"/>
    </location>
    <ligand>
        <name>S-adenosyl-L-methionine</name>
        <dbReference type="ChEBI" id="CHEBI:59789"/>
    </ligand>
</feature>
<feature type="binding site" evidence="4">
    <location>
        <position position="129"/>
    </location>
    <ligand>
        <name>S-adenosyl-L-methionine</name>
        <dbReference type="ChEBI" id="CHEBI:59789"/>
    </ligand>
</feature>
<keyword evidence="4" id="KW-0460">Magnesium</keyword>
<keyword evidence="7" id="KW-1185">Reference proteome</keyword>
<dbReference type="PANTHER" id="PTHR10509:SF14">
    <property type="entry name" value="CAFFEOYL-COA O-METHYLTRANSFERASE 3-RELATED"/>
    <property type="match status" value="1"/>
</dbReference>
<dbReference type="EMBL" id="JAHLZN010000005">
    <property type="protein sequence ID" value="MBU6113180.1"/>
    <property type="molecule type" value="Genomic_DNA"/>
</dbReference>
<evidence type="ECO:0000313" key="6">
    <source>
        <dbReference type="EMBL" id="WHI58754.1"/>
    </source>
</evidence>
<dbReference type="PANTHER" id="PTHR10509">
    <property type="entry name" value="O-METHYLTRANSFERASE-RELATED"/>
    <property type="match status" value="1"/>
</dbReference>
<dbReference type="GO" id="GO:0000287">
    <property type="term" value="F:magnesium ion binding"/>
    <property type="evidence" value="ECO:0007669"/>
    <property type="project" value="UniProtKB-UniRule"/>
</dbReference>
<dbReference type="GO" id="GO:0008171">
    <property type="term" value="F:O-methyltransferase activity"/>
    <property type="evidence" value="ECO:0007669"/>
    <property type="project" value="InterPro"/>
</dbReference>
<feature type="binding site" evidence="4">
    <location>
        <position position="34"/>
    </location>
    <ligand>
        <name>S-adenosyl-L-methionine</name>
        <dbReference type="ChEBI" id="CHEBI:59789"/>
    </ligand>
</feature>
<dbReference type="InterPro" id="IPR043675">
    <property type="entry name" value="TrmR_methyltr"/>
</dbReference>
<comment type="function">
    <text evidence="4">Catalyzes the methylation of 5-hydroxyuridine (ho5U) to form 5-methoxyuridine (mo5U) at position 34 in tRNAs.</text>
</comment>
<evidence type="ECO:0000313" key="8">
    <source>
        <dbReference type="Proteomes" id="UP001223261"/>
    </source>
</evidence>
<dbReference type="GO" id="GO:0008757">
    <property type="term" value="F:S-adenosylmethionine-dependent methyltransferase activity"/>
    <property type="evidence" value="ECO:0007669"/>
    <property type="project" value="TreeGrafter"/>
</dbReference>
<comment type="subunit">
    <text evidence="4">Homodimer.</text>
</comment>
<dbReference type="PROSITE" id="PS51682">
    <property type="entry name" value="SAM_OMT_I"/>
    <property type="match status" value="1"/>
</dbReference>
<evidence type="ECO:0000256" key="4">
    <source>
        <dbReference type="HAMAP-Rule" id="MF_02217"/>
    </source>
</evidence>
<protein>
    <recommendedName>
        <fullName evidence="4">tRNA 5-hydroxyuridine methyltransferase</fullName>
        <ecNumber evidence="4">2.1.1.-</ecNumber>
    </recommendedName>
    <alternativeName>
        <fullName evidence="4">ho5U methyltransferase</fullName>
    </alternativeName>
</protein>
<gene>
    <name evidence="4" type="primary">trmR</name>
    <name evidence="5" type="ORF">KQ656_04380</name>
    <name evidence="6" type="ORF">PYH69_08275</name>
</gene>
<feature type="binding site" evidence="4">
    <location>
        <position position="156"/>
    </location>
    <ligand>
        <name>Mg(2+)</name>
        <dbReference type="ChEBI" id="CHEBI:18420"/>
    </ligand>
</feature>
<organism evidence="6 8">
    <name type="scientific">Mammaliicoccus lentus</name>
    <name type="common">Staphylococcus lentus</name>
    <dbReference type="NCBI Taxonomy" id="42858"/>
    <lineage>
        <taxon>Bacteria</taxon>
        <taxon>Bacillati</taxon>
        <taxon>Bacillota</taxon>
        <taxon>Bacilli</taxon>
        <taxon>Bacillales</taxon>
        <taxon>Staphylococcaceae</taxon>
        <taxon>Mammaliicoccus</taxon>
    </lineage>
</organism>
<dbReference type="GO" id="GO:0016300">
    <property type="term" value="F:tRNA (uridine) methyltransferase activity"/>
    <property type="evidence" value="ECO:0007669"/>
    <property type="project" value="UniProtKB-UniRule"/>
</dbReference>
<keyword evidence="4" id="KW-0819">tRNA processing</keyword>
<dbReference type="RefSeq" id="WP_064204508.1">
    <property type="nucleotide sequence ID" value="NZ_CABIVY010000004.1"/>
</dbReference>
<feature type="binding site" evidence="4">
    <location>
        <position position="155"/>
    </location>
    <ligand>
        <name>Mg(2+)</name>
        <dbReference type="ChEBI" id="CHEBI:18420"/>
    </ligand>
</feature>
<evidence type="ECO:0000313" key="5">
    <source>
        <dbReference type="EMBL" id="MBU6113180.1"/>
    </source>
</evidence>
<reference evidence="6" key="2">
    <citation type="journal article" date="2023" name="Antibiotics">
        <title>Prevalence and Molecular Characterization of Methicillin-Resistant Staphylococci (MRS) and Mammaliicocci (MRM) in Dromedary Camels from Algeria: First Detection of SCCmec-mecC Hybrid in Methicillin-Resistant Mammaliicoccus lentus.</title>
        <authorList>
            <person name="Belhout C."/>
            <person name="Boyen F."/>
            <person name="Vereecke N."/>
            <person name="Theuns S."/>
            <person name="Taibi N."/>
            <person name="Stegger M."/>
            <person name="de la Fe-Rodriguez P.Y."/>
            <person name="Bouayad L."/>
            <person name="Elgroud R."/>
            <person name="Butaye P."/>
        </authorList>
    </citation>
    <scope>NUCLEOTIDE SEQUENCE</scope>
    <source>
        <strain evidence="6">7048</strain>
    </source>
</reference>
<name>A0AAP1WMM8_MAMLE</name>
<feature type="binding site" evidence="4">
    <location>
        <begin position="109"/>
        <end position="110"/>
    </location>
    <ligand>
        <name>S-adenosyl-L-methionine</name>
        <dbReference type="ChEBI" id="CHEBI:59789"/>
    </ligand>
</feature>
<dbReference type="InterPro" id="IPR002935">
    <property type="entry name" value="SAM_O-MeTrfase"/>
</dbReference>
<sequence>MDKDIEYIEQLLFQNSSQIDDLRPYAAQHNVPIMDKISTEFVKQIIRIKEAKNILEIGTAIGYSAMHFASCHNDIKVWTIERNEEMYELAARNIKQYGFENQVHPIFADALKAEKFIPNEIKFDMIFIDAAKAQSQKFFELYEPFLKNDGVIITDNILYHGFVSDIDIVRSRNVRQMVKKVKNYNEWLINRKDYKTTLMNVGDGIAISKKELEV</sequence>
<dbReference type="HAMAP" id="MF_02217">
    <property type="entry name" value="TrmR_methyltr"/>
    <property type="match status" value="1"/>
</dbReference>
<dbReference type="EC" id="2.1.1.-" evidence="4"/>
<dbReference type="Pfam" id="PF01596">
    <property type="entry name" value="Methyltransf_3"/>
    <property type="match status" value="1"/>
</dbReference>
<evidence type="ECO:0000256" key="2">
    <source>
        <dbReference type="ARBA" id="ARBA00022679"/>
    </source>
</evidence>
<dbReference type="AlphaFoldDB" id="A0AAP1WMM8"/>
<comment type="similarity">
    <text evidence="4">Belongs to the class I-like SAM-binding methyltransferase superfamily. Cation-dependent O-methyltransferase family.</text>
</comment>
<dbReference type="CDD" id="cd02440">
    <property type="entry name" value="AdoMet_MTases"/>
    <property type="match status" value="1"/>
</dbReference>
<evidence type="ECO:0000256" key="1">
    <source>
        <dbReference type="ARBA" id="ARBA00022603"/>
    </source>
</evidence>
<dbReference type="GO" id="GO:0030488">
    <property type="term" value="P:tRNA methylation"/>
    <property type="evidence" value="ECO:0007669"/>
    <property type="project" value="UniProtKB-UniRule"/>
</dbReference>
<dbReference type="Proteomes" id="UP000770161">
    <property type="component" value="Unassembled WGS sequence"/>
</dbReference>
<keyword evidence="4" id="KW-0479">Metal-binding</keyword>